<sequence length="107" mass="12430">MGRTCRKRNMVEQGDIIQIENINDLALVISKNQYNESEKAILCPILKNSCGSTFEIEFTYNEQSYYVVCDSIKQIDLRPRHYSKKGTIPLNKLMYISDMIQAIIDYV</sequence>
<dbReference type="Proteomes" id="UP000224317">
    <property type="component" value="Unassembled WGS sequence"/>
</dbReference>
<gene>
    <name evidence="4" type="ORF">CSX00_02340</name>
    <name evidence="3" type="ORF">CSX01_02675</name>
</gene>
<evidence type="ECO:0000256" key="2">
    <source>
        <dbReference type="ARBA" id="ARBA00022649"/>
    </source>
</evidence>
<dbReference type="Proteomes" id="UP000225889">
    <property type="component" value="Unassembled WGS sequence"/>
</dbReference>
<comment type="similarity">
    <text evidence="1">Belongs to the PemK/MazF family.</text>
</comment>
<evidence type="ECO:0000313" key="6">
    <source>
        <dbReference type="Proteomes" id="UP000225889"/>
    </source>
</evidence>
<name>A0A2G3DXB6_9FIRM</name>
<evidence type="ECO:0000313" key="4">
    <source>
        <dbReference type="EMBL" id="PHU41172.1"/>
    </source>
</evidence>
<dbReference type="EMBL" id="PDYF01000008">
    <property type="protein sequence ID" value="PHU35523.1"/>
    <property type="molecule type" value="Genomic_DNA"/>
</dbReference>
<evidence type="ECO:0000313" key="5">
    <source>
        <dbReference type="Proteomes" id="UP000224317"/>
    </source>
</evidence>
<keyword evidence="2" id="KW-1277">Toxin-antitoxin system</keyword>
<evidence type="ECO:0000256" key="1">
    <source>
        <dbReference type="ARBA" id="ARBA00007521"/>
    </source>
</evidence>
<evidence type="ECO:0000313" key="3">
    <source>
        <dbReference type="EMBL" id="PHU35523.1"/>
    </source>
</evidence>
<dbReference type="GO" id="GO:0003677">
    <property type="term" value="F:DNA binding"/>
    <property type="evidence" value="ECO:0007669"/>
    <property type="project" value="InterPro"/>
</dbReference>
<protein>
    <recommendedName>
        <fullName evidence="7">Growth inhibitor PemK</fullName>
    </recommendedName>
</protein>
<dbReference type="InterPro" id="IPR011067">
    <property type="entry name" value="Plasmid_toxin/cell-grow_inhib"/>
</dbReference>
<reference evidence="3" key="2">
    <citation type="submission" date="2017-10" db="EMBL/GenBank/DDBJ databases">
        <authorList>
            <person name="Banno H."/>
            <person name="Chua N.-H."/>
        </authorList>
    </citation>
    <scope>NUCLEOTIDE SEQUENCE [LARGE SCALE GENOMIC DNA]</scope>
    <source>
        <strain evidence="4">JK10</strain>
        <strain evidence="3">JK626</strain>
    </source>
</reference>
<proteinExistence type="inferred from homology"/>
<dbReference type="Pfam" id="PF02452">
    <property type="entry name" value="PemK_toxin"/>
    <property type="match status" value="1"/>
</dbReference>
<reference evidence="3" key="1">
    <citation type="submission" date="2017-10" db="EMBL/GenBank/DDBJ databases">
        <title>Resolving the taxonomy of Roseburia spp., Eubacterium rectale and Agathobacter spp. through phylogenomic analysis.</title>
        <authorList>
            <person name="Sheridan P.O."/>
            <person name="Walker A.W."/>
            <person name="Duncan S.H."/>
            <person name="Scott K.P."/>
            <person name="Toole P.W.O."/>
            <person name="Luis P."/>
            <person name="Flint H.J."/>
        </authorList>
    </citation>
    <scope>NUCLEOTIDE SEQUENCE [LARGE SCALE GENOMIC DNA]</scope>
    <source>
        <strain evidence="4">JK10</strain>
        <strain evidence="3">JK626</strain>
    </source>
</reference>
<dbReference type="Gene3D" id="2.30.30.110">
    <property type="match status" value="1"/>
</dbReference>
<evidence type="ECO:0008006" key="7">
    <source>
        <dbReference type="Google" id="ProtNLM"/>
    </source>
</evidence>
<dbReference type="InterPro" id="IPR003477">
    <property type="entry name" value="PemK-like"/>
</dbReference>
<keyword evidence="5" id="KW-1185">Reference proteome</keyword>
<dbReference type="SUPFAM" id="SSF50118">
    <property type="entry name" value="Cell growth inhibitor/plasmid maintenance toxic component"/>
    <property type="match status" value="1"/>
</dbReference>
<dbReference type="EMBL" id="PDYH01000008">
    <property type="protein sequence ID" value="PHU41172.1"/>
    <property type="molecule type" value="Genomic_DNA"/>
</dbReference>
<accession>A0A2G3DXB6</accession>
<dbReference type="AlphaFoldDB" id="A0A2G3DXB6"/>
<comment type="caution">
    <text evidence="3">The sequence shown here is derived from an EMBL/GenBank/DDBJ whole genome shotgun (WGS) entry which is preliminary data.</text>
</comment>
<organism evidence="3 6">
    <name type="scientific">Pseudobutyrivibrio ruminis</name>
    <dbReference type="NCBI Taxonomy" id="46206"/>
    <lineage>
        <taxon>Bacteria</taxon>
        <taxon>Bacillati</taxon>
        <taxon>Bacillota</taxon>
        <taxon>Clostridia</taxon>
        <taxon>Lachnospirales</taxon>
        <taxon>Lachnospiraceae</taxon>
        <taxon>Pseudobutyrivibrio</taxon>
    </lineage>
</organism>